<dbReference type="Pfam" id="PF02518">
    <property type="entry name" value="HATPase_c"/>
    <property type="match status" value="1"/>
</dbReference>
<dbReference type="GO" id="GO:0005886">
    <property type="term" value="C:plasma membrane"/>
    <property type="evidence" value="ECO:0007669"/>
    <property type="project" value="UniProtKB-SubCell"/>
</dbReference>
<dbReference type="PROSITE" id="PS50109">
    <property type="entry name" value="HIS_KIN"/>
    <property type="match status" value="1"/>
</dbReference>
<dbReference type="EMBL" id="QRVL01000006">
    <property type="protein sequence ID" value="RGS40623.1"/>
    <property type="molecule type" value="Genomic_DNA"/>
</dbReference>
<dbReference type="PROSITE" id="PS50885">
    <property type="entry name" value="HAMP"/>
    <property type="match status" value="1"/>
</dbReference>
<dbReference type="Gene3D" id="3.30.565.10">
    <property type="entry name" value="Histidine kinase-like ATPase, C-terminal domain"/>
    <property type="match status" value="1"/>
</dbReference>
<dbReference type="SMART" id="SM00388">
    <property type="entry name" value="HisKA"/>
    <property type="match status" value="1"/>
</dbReference>
<gene>
    <name evidence="17" type="ORF">DWX93_09375</name>
</gene>
<comment type="subcellular location">
    <subcellularLocation>
        <location evidence="2">Cell membrane</location>
        <topology evidence="2">Multi-pass membrane protein</topology>
    </subcellularLocation>
</comment>
<dbReference type="InterPro" id="IPR004358">
    <property type="entry name" value="Sig_transdc_His_kin-like_C"/>
</dbReference>
<evidence type="ECO:0000259" key="15">
    <source>
        <dbReference type="PROSITE" id="PS50109"/>
    </source>
</evidence>
<dbReference type="Pfam" id="PF00512">
    <property type="entry name" value="HisKA"/>
    <property type="match status" value="1"/>
</dbReference>
<dbReference type="Gene3D" id="6.10.340.10">
    <property type="match status" value="1"/>
</dbReference>
<dbReference type="InterPro" id="IPR036097">
    <property type="entry name" value="HisK_dim/P_sf"/>
</dbReference>
<dbReference type="GO" id="GO:0005524">
    <property type="term" value="F:ATP binding"/>
    <property type="evidence" value="ECO:0007669"/>
    <property type="project" value="UniProtKB-KW"/>
</dbReference>
<evidence type="ECO:0000256" key="12">
    <source>
        <dbReference type="ARBA" id="ARBA00023012"/>
    </source>
</evidence>
<evidence type="ECO:0000256" key="8">
    <source>
        <dbReference type="ARBA" id="ARBA00022741"/>
    </source>
</evidence>
<feature type="domain" description="HAMP" evidence="16">
    <location>
        <begin position="190"/>
        <end position="242"/>
    </location>
</feature>
<keyword evidence="4" id="KW-1003">Cell membrane</keyword>
<evidence type="ECO:0000313" key="18">
    <source>
        <dbReference type="Proteomes" id="UP000266172"/>
    </source>
</evidence>
<dbReference type="InterPro" id="IPR050398">
    <property type="entry name" value="HssS/ArlS-like"/>
</dbReference>
<dbReference type="SUPFAM" id="SSF47384">
    <property type="entry name" value="Homodimeric domain of signal transducing histidine kinase"/>
    <property type="match status" value="1"/>
</dbReference>
<evidence type="ECO:0000256" key="1">
    <source>
        <dbReference type="ARBA" id="ARBA00000085"/>
    </source>
</evidence>
<evidence type="ECO:0000256" key="3">
    <source>
        <dbReference type="ARBA" id="ARBA00012438"/>
    </source>
</evidence>
<evidence type="ECO:0000256" key="14">
    <source>
        <dbReference type="SAM" id="Phobius"/>
    </source>
</evidence>
<comment type="catalytic activity">
    <reaction evidence="1">
        <text>ATP + protein L-histidine = ADP + protein N-phospho-L-histidine.</text>
        <dbReference type="EC" id="2.7.13.3"/>
    </reaction>
</comment>
<dbReference type="CDD" id="cd00082">
    <property type="entry name" value="HisKA"/>
    <property type="match status" value="1"/>
</dbReference>
<dbReference type="InterPro" id="IPR003661">
    <property type="entry name" value="HisK_dim/P_dom"/>
</dbReference>
<dbReference type="PANTHER" id="PTHR45528">
    <property type="entry name" value="SENSOR HISTIDINE KINASE CPXA"/>
    <property type="match status" value="1"/>
</dbReference>
<evidence type="ECO:0000256" key="10">
    <source>
        <dbReference type="ARBA" id="ARBA00022840"/>
    </source>
</evidence>
<proteinExistence type="predicted"/>
<name>A0A395V9E8_9FIRM</name>
<sequence>MTIRKKLFWTNTFMVLLAMLVLLGIGGSMICLFKDEFLRWYGSHSQLADRYTEVYAGFPEMLESGSWDGMAEQLTGYGFRLIVIDEDRNFVYNNAKHSEEEGTEALFYTPNDVGKITTYLVESTTVLATRVTVDDNFYDIYAVNCPSELSFRGMDRGMFEMFIVVFLVVGILAIGGILLLSQIFSRRLIRHILSPAGALDVAAKRVMDGDLTTPISYPYEDEFKGVCDSFDLMQEHLREEMEKNAAYEKARTEMVSGISHDLRTPLTSIKGYVKGMLDGIANTEEKRTEYLKIAYRKSCDMDVLLSKLFYFSKLETGNMPFFFRECDVERFLRDYVEEKEPEFTERRIAAEVVSELKAPVYGSLDPEQMIRVFDNLTENACKYANRPDDLWISIHIAEKDGWVVVDFGDNGDGMEEEKMGAVFDEFYRGDESRSSGCDGNGLGLYVCRYIIKEHGGKIRAYTKDGFHVEICLPKSAEHETAEDRPEAGRV</sequence>
<dbReference type="EC" id="2.7.13.3" evidence="3"/>
<evidence type="ECO:0000256" key="7">
    <source>
        <dbReference type="ARBA" id="ARBA00022692"/>
    </source>
</evidence>
<evidence type="ECO:0000256" key="11">
    <source>
        <dbReference type="ARBA" id="ARBA00022989"/>
    </source>
</evidence>
<feature type="transmembrane region" description="Helical" evidence="14">
    <location>
        <begin position="12"/>
        <end position="33"/>
    </location>
</feature>
<dbReference type="InterPro" id="IPR036890">
    <property type="entry name" value="HATPase_C_sf"/>
</dbReference>
<dbReference type="Gene3D" id="1.10.287.130">
    <property type="match status" value="1"/>
</dbReference>
<keyword evidence="6" id="KW-0808">Transferase</keyword>
<dbReference type="AlphaFoldDB" id="A0A395V9E8"/>
<evidence type="ECO:0000313" key="17">
    <source>
        <dbReference type="EMBL" id="RGS40623.1"/>
    </source>
</evidence>
<keyword evidence="9 17" id="KW-0418">Kinase</keyword>
<dbReference type="PANTHER" id="PTHR45528:SF1">
    <property type="entry name" value="SENSOR HISTIDINE KINASE CPXA"/>
    <property type="match status" value="1"/>
</dbReference>
<keyword evidence="11 14" id="KW-1133">Transmembrane helix</keyword>
<evidence type="ECO:0000256" key="9">
    <source>
        <dbReference type="ARBA" id="ARBA00022777"/>
    </source>
</evidence>
<keyword evidence="10" id="KW-0067">ATP-binding</keyword>
<feature type="transmembrane region" description="Helical" evidence="14">
    <location>
        <begin position="161"/>
        <end position="184"/>
    </location>
</feature>
<evidence type="ECO:0000256" key="4">
    <source>
        <dbReference type="ARBA" id="ARBA00022475"/>
    </source>
</evidence>
<dbReference type="InterPro" id="IPR005467">
    <property type="entry name" value="His_kinase_dom"/>
</dbReference>
<dbReference type="SUPFAM" id="SSF158472">
    <property type="entry name" value="HAMP domain-like"/>
    <property type="match status" value="1"/>
</dbReference>
<dbReference type="CDD" id="cd00075">
    <property type="entry name" value="HATPase"/>
    <property type="match status" value="1"/>
</dbReference>
<dbReference type="SUPFAM" id="SSF55874">
    <property type="entry name" value="ATPase domain of HSP90 chaperone/DNA topoisomerase II/histidine kinase"/>
    <property type="match status" value="1"/>
</dbReference>
<feature type="domain" description="Histidine kinase" evidence="15">
    <location>
        <begin position="257"/>
        <end position="476"/>
    </location>
</feature>
<protein>
    <recommendedName>
        <fullName evidence="3">histidine kinase</fullName>
        <ecNumber evidence="3">2.7.13.3</ecNumber>
    </recommendedName>
</protein>
<keyword evidence="13 14" id="KW-0472">Membrane</keyword>
<dbReference type="Proteomes" id="UP000266172">
    <property type="component" value="Unassembled WGS sequence"/>
</dbReference>
<reference evidence="17 18" key="1">
    <citation type="submission" date="2018-08" db="EMBL/GenBank/DDBJ databases">
        <title>A genome reference for cultivated species of the human gut microbiota.</title>
        <authorList>
            <person name="Zou Y."/>
            <person name="Xue W."/>
            <person name="Luo G."/>
        </authorList>
    </citation>
    <scope>NUCLEOTIDE SEQUENCE [LARGE SCALE GENOMIC DNA]</scope>
    <source>
        <strain evidence="17 18">AF22-12AC</strain>
    </source>
</reference>
<keyword evidence="12" id="KW-0902">Two-component regulatory system</keyword>
<dbReference type="SMART" id="SM00304">
    <property type="entry name" value="HAMP"/>
    <property type="match status" value="1"/>
</dbReference>
<evidence type="ECO:0000256" key="13">
    <source>
        <dbReference type="ARBA" id="ARBA00023136"/>
    </source>
</evidence>
<evidence type="ECO:0000259" key="16">
    <source>
        <dbReference type="PROSITE" id="PS50885"/>
    </source>
</evidence>
<dbReference type="SMART" id="SM00387">
    <property type="entry name" value="HATPase_c"/>
    <property type="match status" value="1"/>
</dbReference>
<dbReference type="RefSeq" id="WP_118097417.1">
    <property type="nucleotide sequence ID" value="NZ_QRVL01000006.1"/>
</dbReference>
<accession>A0A395V9E8</accession>
<dbReference type="InterPro" id="IPR003594">
    <property type="entry name" value="HATPase_dom"/>
</dbReference>
<evidence type="ECO:0000256" key="6">
    <source>
        <dbReference type="ARBA" id="ARBA00022679"/>
    </source>
</evidence>
<dbReference type="InterPro" id="IPR003660">
    <property type="entry name" value="HAMP_dom"/>
</dbReference>
<keyword evidence="8" id="KW-0547">Nucleotide-binding</keyword>
<evidence type="ECO:0000256" key="5">
    <source>
        <dbReference type="ARBA" id="ARBA00022553"/>
    </source>
</evidence>
<dbReference type="GO" id="GO:0000155">
    <property type="term" value="F:phosphorelay sensor kinase activity"/>
    <property type="evidence" value="ECO:0007669"/>
    <property type="project" value="InterPro"/>
</dbReference>
<keyword evidence="7 14" id="KW-0812">Transmembrane</keyword>
<dbReference type="PRINTS" id="PR00344">
    <property type="entry name" value="BCTRLSENSOR"/>
</dbReference>
<evidence type="ECO:0000256" key="2">
    <source>
        <dbReference type="ARBA" id="ARBA00004651"/>
    </source>
</evidence>
<dbReference type="Pfam" id="PF00672">
    <property type="entry name" value="HAMP"/>
    <property type="match status" value="1"/>
</dbReference>
<keyword evidence="5" id="KW-0597">Phosphoprotein</keyword>
<organism evidence="17 18">
    <name type="scientific">Roseburia hominis</name>
    <dbReference type="NCBI Taxonomy" id="301301"/>
    <lineage>
        <taxon>Bacteria</taxon>
        <taxon>Bacillati</taxon>
        <taxon>Bacillota</taxon>
        <taxon>Clostridia</taxon>
        <taxon>Lachnospirales</taxon>
        <taxon>Lachnospiraceae</taxon>
        <taxon>Roseburia</taxon>
    </lineage>
</organism>
<comment type="caution">
    <text evidence="17">The sequence shown here is derived from an EMBL/GenBank/DDBJ whole genome shotgun (WGS) entry which is preliminary data.</text>
</comment>